<dbReference type="InterPro" id="IPR011059">
    <property type="entry name" value="Metal-dep_hydrolase_composite"/>
</dbReference>
<accession>A0A4R6XAY6</accession>
<dbReference type="Gene3D" id="3.30.110.90">
    <property type="entry name" value="Amidohydrolase"/>
    <property type="match status" value="1"/>
</dbReference>
<dbReference type="InterPro" id="IPR032466">
    <property type="entry name" value="Metal_Hydrolase"/>
</dbReference>
<evidence type="ECO:0000256" key="1">
    <source>
        <dbReference type="SAM" id="SignalP"/>
    </source>
</evidence>
<evidence type="ECO:0000313" key="4">
    <source>
        <dbReference type="Proteomes" id="UP000295724"/>
    </source>
</evidence>
<comment type="caution">
    <text evidence="3">The sequence shown here is derived from an EMBL/GenBank/DDBJ whole genome shotgun (WGS) entry which is preliminary data.</text>
</comment>
<dbReference type="Gene3D" id="3.40.50.10910">
    <property type="entry name" value="Amidohydrolase"/>
    <property type="match status" value="1"/>
</dbReference>
<evidence type="ECO:0000259" key="2">
    <source>
        <dbReference type="Pfam" id="PF01979"/>
    </source>
</evidence>
<dbReference type="PANTHER" id="PTHR43135:SF3">
    <property type="entry name" value="ALPHA-D-RIBOSE 1-METHYLPHOSPHONATE 5-TRIPHOSPHATE DIPHOSPHATASE"/>
    <property type="match status" value="1"/>
</dbReference>
<name>A0A4R6XAY6_9GAMM</name>
<dbReference type="Proteomes" id="UP000295724">
    <property type="component" value="Unassembled WGS sequence"/>
</dbReference>
<dbReference type="SUPFAM" id="SSF51556">
    <property type="entry name" value="Metallo-dependent hydrolases"/>
    <property type="match status" value="1"/>
</dbReference>
<proteinExistence type="predicted"/>
<organism evidence="3 4">
    <name type="scientific">Marinicella litoralis</name>
    <dbReference type="NCBI Taxonomy" id="644220"/>
    <lineage>
        <taxon>Bacteria</taxon>
        <taxon>Pseudomonadati</taxon>
        <taxon>Pseudomonadota</taxon>
        <taxon>Gammaproteobacteria</taxon>
        <taxon>Lysobacterales</taxon>
        <taxon>Marinicellaceae</taxon>
        <taxon>Marinicella</taxon>
    </lineage>
</organism>
<protein>
    <submittedName>
        <fullName evidence="3">Imidazolonepropionase-like amidohydrolase</fullName>
    </submittedName>
</protein>
<feature type="signal peptide" evidence="1">
    <location>
        <begin position="1"/>
        <end position="24"/>
    </location>
</feature>
<dbReference type="Pfam" id="PF01979">
    <property type="entry name" value="Amidohydro_1"/>
    <property type="match status" value="1"/>
</dbReference>
<sequence length="484" mass="53339">MTNKPRTNLFSVFTLILISSSSLAAEQPNNPTNKVLGSNQTFAITHVNVISMEKDKETINNATVVIQDKKILNINGEIPANAEIIDGKNKWLIPGLIDMHVHTNASINFKGNQPTQGATFFMDTQYVMTTYVANGVTTVFELDGRVAHFAQRNEIASGQVIGPRMALAPVINGGDQSNGGRIVNTASDARQAVRSLKAEGYNFVKVYSHLNVESFEAVIDEASKQGLKVVGHIPDAFKGKTAQAFVPHFGLVAHAEEYSKQIRNRNMTAQDAEYFAEITKNNGTWVTPNLLALVSIANQARSLDSIRTMDTLKYVHPILQDKWLTSNQYHKNASPENIAYFERLIDFHKALVKAFKKAGVPMLVGTDAGTSGILTGFSLHDELALLVEAGMTNEETLMAATRLPAEWLGIEDTVGTVSVGKYADLILLNANPLDDISNTRAIDGVFVNGTWLDKDQIDAMLLKLAKWNESMKDHYKWSNRKNYN</sequence>
<keyword evidence="4" id="KW-1185">Reference proteome</keyword>
<keyword evidence="3" id="KW-0378">Hydrolase</keyword>
<feature type="chain" id="PRO_5020973157" evidence="1">
    <location>
        <begin position="25"/>
        <end position="484"/>
    </location>
</feature>
<keyword evidence="1" id="KW-0732">Signal</keyword>
<dbReference type="SUPFAM" id="SSF51338">
    <property type="entry name" value="Composite domain of metallo-dependent hydrolases"/>
    <property type="match status" value="1"/>
</dbReference>
<dbReference type="InterPro" id="IPR051781">
    <property type="entry name" value="Metallo-dep_Hydrolase"/>
</dbReference>
<dbReference type="EMBL" id="SNZB01000008">
    <property type="protein sequence ID" value="TDR16375.1"/>
    <property type="molecule type" value="Genomic_DNA"/>
</dbReference>
<dbReference type="RefSeq" id="WP_099020080.1">
    <property type="nucleotide sequence ID" value="NZ_NIHB01000006.1"/>
</dbReference>
<dbReference type="InterPro" id="IPR006680">
    <property type="entry name" value="Amidohydro-rel"/>
</dbReference>
<dbReference type="GO" id="GO:0016810">
    <property type="term" value="F:hydrolase activity, acting on carbon-nitrogen (but not peptide) bonds"/>
    <property type="evidence" value="ECO:0007669"/>
    <property type="project" value="InterPro"/>
</dbReference>
<dbReference type="Gene3D" id="1.20.58.520">
    <property type="entry name" value="Amidohydrolase"/>
    <property type="match status" value="1"/>
</dbReference>
<gene>
    <name evidence="3" type="ORF">C8D91_2902</name>
</gene>
<feature type="domain" description="Amidohydrolase-related" evidence="2">
    <location>
        <begin position="92"/>
        <end position="451"/>
    </location>
</feature>
<dbReference type="PANTHER" id="PTHR43135">
    <property type="entry name" value="ALPHA-D-RIBOSE 1-METHYLPHOSPHONATE 5-TRIPHOSPHATE DIPHOSPHATASE"/>
    <property type="match status" value="1"/>
</dbReference>
<dbReference type="OrthoDB" id="9031471at2"/>
<dbReference type="AlphaFoldDB" id="A0A4R6XAY6"/>
<dbReference type="Gene3D" id="2.30.40.10">
    <property type="entry name" value="Urease, subunit C, domain 1"/>
    <property type="match status" value="1"/>
</dbReference>
<evidence type="ECO:0000313" key="3">
    <source>
        <dbReference type="EMBL" id="TDR16375.1"/>
    </source>
</evidence>
<reference evidence="3 4" key="1">
    <citation type="submission" date="2019-03" db="EMBL/GenBank/DDBJ databases">
        <title>Genomic Encyclopedia of Type Strains, Phase IV (KMG-IV): sequencing the most valuable type-strain genomes for metagenomic binning, comparative biology and taxonomic classification.</title>
        <authorList>
            <person name="Goeker M."/>
        </authorList>
    </citation>
    <scope>NUCLEOTIDE SEQUENCE [LARGE SCALE GENOMIC DNA]</scope>
    <source>
        <strain evidence="3 4">DSM 25488</strain>
    </source>
</reference>